<organism evidence="2 3">
    <name type="scientific">Streptomyces flaveus</name>
    <dbReference type="NCBI Taxonomy" id="66370"/>
    <lineage>
        <taxon>Bacteria</taxon>
        <taxon>Bacillati</taxon>
        <taxon>Actinomycetota</taxon>
        <taxon>Actinomycetes</taxon>
        <taxon>Kitasatosporales</taxon>
        <taxon>Streptomycetaceae</taxon>
        <taxon>Streptomyces</taxon>
        <taxon>Streptomyces aurantiacus group</taxon>
    </lineage>
</organism>
<gene>
    <name evidence="2" type="ORF">GCM10010094_93880</name>
</gene>
<comment type="caution">
    <text evidence="2">The sequence shown here is derived from an EMBL/GenBank/DDBJ whole genome shotgun (WGS) entry which is preliminary data.</text>
</comment>
<name>A0A917RQP6_9ACTN</name>
<accession>A0A917RQP6</accession>
<feature type="region of interest" description="Disordered" evidence="1">
    <location>
        <begin position="137"/>
        <end position="165"/>
    </location>
</feature>
<reference evidence="2" key="1">
    <citation type="journal article" date="2014" name="Int. J. Syst. Evol. Microbiol.">
        <title>Complete genome sequence of Corynebacterium casei LMG S-19264T (=DSM 44701T), isolated from a smear-ripened cheese.</title>
        <authorList>
            <consortium name="US DOE Joint Genome Institute (JGI-PGF)"/>
            <person name="Walter F."/>
            <person name="Albersmeier A."/>
            <person name="Kalinowski J."/>
            <person name="Ruckert C."/>
        </authorList>
    </citation>
    <scope>NUCLEOTIDE SEQUENCE</scope>
    <source>
        <strain evidence="2">JCM 3035</strain>
    </source>
</reference>
<reference evidence="2" key="2">
    <citation type="submission" date="2020-09" db="EMBL/GenBank/DDBJ databases">
        <authorList>
            <person name="Sun Q."/>
            <person name="Ohkuma M."/>
        </authorList>
    </citation>
    <scope>NUCLEOTIDE SEQUENCE</scope>
    <source>
        <strain evidence="2">JCM 3035</strain>
    </source>
</reference>
<dbReference type="AlphaFoldDB" id="A0A917RQP6"/>
<dbReference type="Proteomes" id="UP000637788">
    <property type="component" value="Unassembled WGS sequence"/>
</dbReference>
<sequence length="165" mass="17769">MSTGRSPAVSPLPLASYRCGSHFCAWLPSLATRQLTLDARDDKPLAIEAVADHARACYGQPVLYPAALALSSRARPPDAETRVVPESEFDGDLGAGSRVVLAREVRICGRCGVDEAVRDAELAAIVRALRHGPRFSRRNRTRGRASFGDTSTSGTFPPGWDPVIR</sequence>
<evidence type="ECO:0000256" key="1">
    <source>
        <dbReference type="SAM" id="MobiDB-lite"/>
    </source>
</evidence>
<evidence type="ECO:0000313" key="3">
    <source>
        <dbReference type="Proteomes" id="UP000637788"/>
    </source>
</evidence>
<keyword evidence="3" id="KW-1185">Reference proteome</keyword>
<evidence type="ECO:0000313" key="2">
    <source>
        <dbReference type="EMBL" id="GGL18145.1"/>
    </source>
</evidence>
<proteinExistence type="predicted"/>
<dbReference type="EMBL" id="BMPQ01000065">
    <property type="protein sequence ID" value="GGL18145.1"/>
    <property type="molecule type" value="Genomic_DNA"/>
</dbReference>
<protein>
    <submittedName>
        <fullName evidence="2">Uncharacterized protein</fullName>
    </submittedName>
</protein>